<organism evidence="3 4">
    <name type="scientific">Nakamurella leprariae</name>
    <dbReference type="NCBI Taxonomy" id="2803911"/>
    <lineage>
        <taxon>Bacteria</taxon>
        <taxon>Bacillati</taxon>
        <taxon>Actinomycetota</taxon>
        <taxon>Actinomycetes</taxon>
        <taxon>Nakamurellales</taxon>
        <taxon>Nakamurellaceae</taxon>
        <taxon>Nakamurella</taxon>
    </lineage>
</organism>
<dbReference type="PANTHER" id="PTHR23088">
    <property type="entry name" value="NITRILASE-RELATED"/>
    <property type="match status" value="1"/>
</dbReference>
<comment type="similarity">
    <text evidence="1">Belongs to the carbon-nitrogen hydrolase superfamily. NIT1/NIT2 family.</text>
</comment>
<dbReference type="InterPro" id="IPR003010">
    <property type="entry name" value="C-N_Hydrolase"/>
</dbReference>
<dbReference type="Gene3D" id="3.60.110.10">
    <property type="entry name" value="Carbon-nitrogen hydrolase"/>
    <property type="match status" value="1"/>
</dbReference>
<evidence type="ECO:0000313" key="3">
    <source>
        <dbReference type="EMBL" id="MBM9468883.1"/>
    </source>
</evidence>
<evidence type="ECO:0000313" key="4">
    <source>
        <dbReference type="Proteomes" id="UP000663792"/>
    </source>
</evidence>
<protein>
    <submittedName>
        <fullName evidence="3">Carbon-nitrogen family hydrolase</fullName>
    </submittedName>
</protein>
<dbReference type="SUPFAM" id="SSF56317">
    <property type="entry name" value="Carbon-nitrogen hydrolase"/>
    <property type="match status" value="1"/>
</dbReference>
<proteinExistence type="inferred from homology"/>
<accession>A0A938YG00</accession>
<dbReference type="RefSeq" id="WP_205261834.1">
    <property type="nucleotide sequence ID" value="NZ_JAERWK010000021.1"/>
</dbReference>
<dbReference type="PANTHER" id="PTHR23088:SF27">
    <property type="entry name" value="DEAMINATED GLUTATHIONE AMIDASE"/>
    <property type="match status" value="1"/>
</dbReference>
<dbReference type="PROSITE" id="PS01227">
    <property type="entry name" value="UPF0012"/>
    <property type="match status" value="1"/>
</dbReference>
<reference evidence="3" key="1">
    <citation type="submission" date="2021-01" db="EMBL/GenBank/DDBJ databases">
        <title>YIM 132084 draft genome.</title>
        <authorList>
            <person name="An D."/>
        </authorList>
    </citation>
    <scope>NUCLEOTIDE SEQUENCE</scope>
    <source>
        <strain evidence="3">YIM 132084</strain>
    </source>
</reference>
<dbReference type="CDD" id="cd07583">
    <property type="entry name" value="nitrilase_5"/>
    <property type="match status" value="1"/>
</dbReference>
<keyword evidence="3" id="KW-0378">Hydrolase</keyword>
<dbReference type="EMBL" id="JAERWK010000021">
    <property type="protein sequence ID" value="MBM9468883.1"/>
    <property type="molecule type" value="Genomic_DNA"/>
</dbReference>
<feature type="domain" description="CN hydrolase" evidence="2">
    <location>
        <begin position="11"/>
        <end position="265"/>
    </location>
</feature>
<keyword evidence="4" id="KW-1185">Reference proteome</keyword>
<comment type="caution">
    <text evidence="3">The sequence shown here is derived from an EMBL/GenBank/DDBJ whole genome shotgun (WGS) entry which is preliminary data.</text>
</comment>
<dbReference type="AlphaFoldDB" id="A0A938YG00"/>
<dbReference type="PROSITE" id="PS50263">
    <property type="entry name" value="CN_HYDROLASE"/>
    <property type="match status" value="1"/>
</dbReference>
<dbReference type="Proteomes" id="UP000663792">
    <property type="component" value="Unassembled WGS sequence"/>
</dbReference>
<evidence type="ECO:0000256" key="1">
    <source>
        <dbReference type="ARBA" id="ARBA00010613"/>
    </source>
</evidence>
<name>A0A938YG00_9ACTN</name>
<dbReference type="GO" id="GO:0016787">
    <property type="term" value="F:hydrolase activity"/>
    <property type="evidence" value="ECO:0007669"/>
    <property type="project" value="UniProtKB-KW"/>
</dbReference>
<sequence length="283" mass="30636">MSRAGAAGRVLRVRVVQVAYDDRESVTDRVHRVADLVRGQRDADLIVLPELWAPGYFTFAEWSERAELLDGPTVSLLAEAAAQVGAFVHAGSILERAAEGRPRSGEPGSRRLWNTSIVLGRDGSCIAQYRKIHPFGFGEGEPTLIDPGTSISTALLGHEHDPGGITLGLATCYDLRFPELFRQLAAVGSTIFAIPAAWPAARREHWEVLGRARAIENQAFVIQCNTGGTHGGVELGGHSQVISPRGEVLARAGAGEEVLTVDIDLDELEDYRQAFPVLADRRL</sequence>
<dbReference type="InterPro" id="IPR036526">
    <property type="entry name" value="C-N_Hydrolase_sf"/>
</dbReference>
<evidence type="ECO:0000259" key="2">
    <source>
        <dbReference type="PROSITE" id="PS50263"/>
    </source>
</evidence>
<dbReference type="InterPro" id="IPR001110">
    <property type="entry name" value="UPF0012_CS"/>
</dbReference>
<gene>
    <name evidence="3" type="ORF">JL106_16485</name>
</gene>
<dbReference type="Pfam" id="PF00795">
    <property type="entry name" value="CN_hydrolase"/>
    <property type="match status" value="1"/>
</dbReference>